<keyword evidence="2" id="KW-0812">Transmembrane</keyword>
<dbReference type="AlphaFoldDB" id="B7QIZ4"/>
<evidence type="ECO:0000313" key="3">
    <source>
        <dbReference type="EMBL" id="EEC18816.1"/>
    </source>
</evidence>
<dbReference type="EMBL" id="ABJB010767026">
    <property type="status" value="NOT_ANNOTATED_CDS"/>
    <property type="molecule type" value="Genomic_DNA"/>
</dbReference>
<dbReference type="EnsemblMetazoa" id="ISCW023021-RA">
    <property type="protein sequence ID" value="ISCW023021-PA"/>
    <property type="gene ID" value="ISCW023021"/>
</dbReference>
<gene>
    <name evidence="3" type="ORF">IscW_ISCW023021</name>
</gene>
<reference evidence="3 5" key="1">
    <citation type="submission" date="2008-03" db="EMBL/GenBank/DDBJ databases">
        <title>Annotation of Ixodes scapularis.</title>
        <authorList>
            <consortium name="Ixodes scapularis Genome Project Consortium"/>
            <person name="Caler E."/>
            <person name="Hannick L.I."/>
            <person name="Bidwell S."/>
            <person name="Joardar V."/>
            <person name="Thiagarajan M."/>
            <person name="Amedeo P."/>
            <person name="Galinsky K.J."/>
            <person name="Schobel S."/>
            <person name="Inman J."/>
            <person name="Hostetler J."/>
            <person name="Miller J."/>
            <person name="Hammond M."/>
            <person name="Megy K."/>
            <person name="Lawson D."/>
            <person name="Kodira C."/>
            <person name="Sutton G."/>
            <person name="Meyer J."/>
            <person name="Hill C.A."/>
            <person name="Birren B."/>
            <person name="Nene V."/>
            <person name="Collins F."/>
            <person name="Alarcon-Chaidez F."/>
            <person name="Wikel S."/>
            <person name="Strausberg R."/>
        </authorList>
    </citation>
    <scope>NUCLEOTIDE SEQUENCE [LARGE SCALE GENOMIC DNA]</scope>
    <source>
        <strain evidence="5">Wikel</strain>
        <strain evidence="3">Wikel colony</strain>
    </source>
</reference>
<proteinExistence type="predicted"/>
<dbReference type="InParanoid" id="B7QIZ4"/>
<dbReference type="EMBL" id="DS948778">
    <property type="protein sequence ID" value="EEC18816.1"/>
    <property type="molecule type" value="Genomic_DNA"/>
</dbReference>
<evidence type="ECO:0000256" key="2">
    <source>
        <dbReference type="SAM" id="Phobius"/>
    </source>
</evidence>
<dbReference type="Proteomes" id="UP000001555">
    <property type="component" value="Unassembled WGS sequence"/>
</dbReference>
<feature type="transmembrane region" description="Helical" evidence="2">
    <location>
        <begin position="36"/>
        <end position="55"/>
    </location>
</feature>
<feature type="region of interest" description="Disordered" evidence="1">
    <location>
        <begin position="1"/>
        <end position="20"/>
    </location>
</feature>
<protein>
    <submittedName>
        <fullName evidence="3 4">Uncharacterized protein</fullName>
    </submittedName>
</protein>
<evidence type="ECO:0000256" key="1">
    <source>
        <dbReference type="SAM" id="MobiDB-lite"/>
    </source>
</evidence>
<accession>B7QIZ4</accession>
<reference evidence="4" key="2">
    <citation type="submission" date="2020-05" db="UniProtKB">
        <authorList>
            <consortium name="EnsemblMetazoa"/>
        </authorList>
    </citation>
    <scope>IDENTIFICATION</scope>
    <source>
        <strain evidence="4">wikel</strain>
    </source>
</reference>
<organism>
    <name type="scientific">Ixodes scapularis</name>
    <name type="common">Black-legged tick</name>
    <name type="synonym">Deer tick</name>
    <dbReference type="NCBI Taxonomy" id="6945"/>
    <lineage>
        <taxon>Eukaryota</taxon>
        <taxon>Metazoa</taxon>
        <taxon>Ecdysozoa</taxon>
        <taxon>Arthropoda</taxon>
        <taxon>Chelicerata</taxon>
        <taxon>Arachnida</taxon>
        <taxon>Acari</taxon>
        <taxon>Parasitiformes</taxon>
        <taxon>Ixodida</taxon>
        <taxon>Ixodoidea</taxon>
        <taxon>Ixodidae</taxon>
        <taxon>Ixodinae</taxon>
        <taxon>Ixodes</taxon>
    </lineage>
</organism>
<name>B7QIZ4_IXOSC</name>
<dbReference type="PaxDb" id="6945-B7QIZ4"/>
<dbReference type="VEuPathDB" id="VectorBase:ISCI023021"/>
<evidence type="ECO:0000313" key="5">
    <source>
        <dbReference type="Proteomes" id="UP000001555"/>
    </source>
</evidence>
<keyword evidence="2" id="KW-1133">Transmembrane helix</keyword>
<dbReference type="VEuPathDB" id="VectorBase:ISCW023021"/>
<keyword evidence="2" id="KW-0472">Membrane</keyword>
<dbReference type="HOGENOM" id="CLU_2239544_0_0_1"/>
<sequence length="105" mass="12061">MPGNVPPSHQGCHRNDHSAEHVHADIPSKVRVLNVLTHYLIIVGTFHLYSVGFIVNRWDESERDVGDFRQTKTNPKDATQDHTHALEHRVDRLRRHVTTVSVKQT</sequence>
<evidence type="ECO:0000313" key="4">
    <source>
        <dbReference type="EnsemblMetazoa" id="ISCW023021-PA"/>
    </source>
</evidence>
<keyword evidence="5" id="KW-1185">Reference proteome</keyword>